<evidence type="ECO:0000256" key="6">
    <source>
        <dbReference type="ARBA" id="ARBA00022726"/>
    </source>
</evidence>
<dbReference type="InterPro" id="IPR001805">
    <property type="entry name" value="Adenokinase"/>
</dbReference>
<dbReference type="AlphaFoldDB" id="A0A2U1PHR6"/>
<keyword evidence="8 12" id="KW-0418">Kinase</keyword>
<dbReference type="PROSITE" id="PS00584">
    <property type="entry name" value="PFKB_KINASES_2"/>
    <property type="match status" value="1"/>
</dbReference>
<dbReference type="Gene3D" id="3.40.1190.20">
    <property type="match status" value="1"/>
</dbReference>
<sequence length="631" mass="70594">MIFELAIVPNVALSLRLQKCLVSSPNTKIRPTQRLVKIWCIHDLTYVPHVALYDLAGNLEKLYQLISNQQAEGLRETFDDILAYFQLDAPKKTVKACNSVGGLARVCERFKNIALSFANWWRLSGGYMGQFVQRCANLQSVVLCKAARLCFSCIYFGLVLGELHAASAVCTGVADNLGEASVAEDVIELSASLIGDGFLGVTWVSLCNVVQTYNPLFCARLQGCAFLAFVRGVDMGGPTSFCLLDASASEIVMVLTSDLQLISLAFANVLKRHGKLTERLSRDSDKMIFERLQREFVDARAAQTHELCLDSEQWNDGLLATIRERVHMEADRKAMMQSSQDASMMPMTCFMKKSLIESETRSLIANLSAANCYKSEHLKRPENWALGNDCFCLLDASASEIVMVLTSVANVLKRHGKLTERLSRDSDEMIFERLQREFEDARAAQTHELCLDSEQWNDGLLATIRERVHMEADRKAMMQSPQDASMMPMTCFMKKSLIESGTRCTITRMKPHKLAKYIYIVGFFLTVSPESIQLVVEHAAATNKHQHKRITVGCRSRCRCSGWKVSKYPVIYLPKEKLVDTNGAGDAFVGGFLSQLVKKKPIEECVRAGCYASNMIIQRSGCTYSEKPDFN</sequence>
<evidence type="ECO:0000256" key="1">
    <source>
        <dbReference type="ARBA" id="ARBA00001946"/>
    </source>
</evidence>
<organism evidence="12 13">
    <name type="scientific">Artemisia annua</name>
    <name type="common">Sweet wormwood</name>
    <dbReference type="NCBI Taxonomy" id="35608"/>
    <lineage>
        <taxon>Eukaryota</taxon>
        <taxon>Viridiplantae</taxon>
        <taxon>Streptophyta</taxon>
        <taxon>Embryophyta</taxon>
        <taxon>Tracheophyta</taxon>
        <taxon>Spermatophyta</taxon>
        <taxon>Magnoliopsida</taxon>
        <taxon>eudicotyledons</taxon>
        <taxon>Gunneridae</taxon>
        <taxon>Pentapetalae</taxon>
        <taxon>asterids</taxon>
        <taxon>campanulids</taxon>
        <taxon>Asterales</taxon>
        <taxon>Asteraceae</taxon>
        <taxon>Asteroideae</taxon>
        <taxon>Anthemideae</taxon>
        <taxon>Artemisiinae</taxon>
        <taxon>Artemisia</taxon>
    </lineage>
</organism>
<dbReference type="GO" id="GO:0006166">
    <property type="term" value="P:purine ribonucleoside salvage"/>
    <property type="evidence" value="ECO:0007669"/>
    <property type="project" value="UniProtKB-KW"/>
</dbReference>
<evidence type="ECO:0000256" key="5">
    <source>
        <dbReference type="ARBA" id="ARBA00022679"/>
    </source>
</evidence>
<evidence type="ECO:0000259" key="11">
    <source>
        <dbReference type="Pfam" id="PF00294"/>
    </source>
</evidence>
<dbReference type="InterPro" id="IPR002173">
    <property type="entry name" value="Carboh/pur_kinase_PfkB_CS"/>
</dbReference>
<protein>
    <recommendedName>
        <fullName evidence="4">adenosine kinase</fullName>
        <ecNumber evidence="4">2.7.1.20</ecNumber>
    </recommendedName>
</protein>
<keyword evidence="6" id="KW-0660">Purine salvage</keyword>
<evidence type="ECO:0000256" key="9">
    <source>
        <dbReference type="ARBA" id="ARBA00022840"/>
    </source>
</evidence>
<proteinExistence type="inferred from homology"/>
<dbReference type="EC" id="2.7.1.20" evidence="4"/>
<feature type="active site" description="Proton acceptor" evidence="10">
    <location>
        <position position="586"/>
    </location>
</feature>
<accession>A0A2U1PHR6</accession>
<dbReference type="STRING" id="35608.A0A2U1PHR6"/>
<evidence type="ECO:0000256" key="8">
    <source>
        <dbReference type="ARBA" id="ARBA00022777"/>
    </source>
</evidence>
<comment type="similarity">
    <text evidence="3">Belongs to the carbohydrate kinase PfkB family.</text>
</comment>
<dbReference type="PANTHER" id="PTHR45769:SF3">
    <property type="entry name" value="ADENOSINE KINASE"/>
    <property type="match status" value="1"/>
</dbReference>
<feature type="domain" description="Carbohydrate kinase PfkB" evidence="11">
    <location>
        <begin position="564"/>
        <end position="625"/>
    </location>
</feature>
<dbReference type="InterPro" id="IPR029056">
    <property type="entry name" value="Ribokinase-like"/>
</dbReference>
<keyword evidence="5" id="KW-0808">Transferase</keyword>
<evidence type="ECO:0000256" key="4">
    <source>
        <dbReference type="ARBA" id="ARBA00012119"/>
    </source>
</evidence>
<reference evidence="12 13" key="1">
    <citation type="journal article" date="2018" name="Mol. Plant">
        <title>The genome of Artemisia annua provides insight into the evolution of Asteraceae family and artemisinin biosynthesis.</title>
        <authorList>
            <person name="Shen Q."/>
            <person name="Zhang L."/>
            <person name="Liao Z."/>
            <person name="Wang S."/>
            <person name="Yan T."/>
            <person name="Shi P."/>
            <person name="Liu M."/>
            <person name="Fu X."/>
            <person name="Pan Q."/>
            <person name="Wang Y."/>
            <person name="Lv Z."/>
            <person name="Lu X."/>
            <person name="Zhang F."/>
            <person name="Jiang W."/>
            <person name="Ma Y."/>
            <person name="Chen M."/>
            <person name="Hao X."/>
            <person name="Li L."/>
            <person name="Tang Y."/>
            <person name="Lv G."/>
            <person name="Zhou Y."/>
            <person name="Sun X."/>
            <person name="Brodelius P.E."/>
            <person name="Rose J.K.C."/>
            <person name="Tang K."/>
        </authorList>
    </citation>
    <scope>NUCLEOTIDE SEQUENCE [LARGE SCALE GENOMIC DNA]</scope>
    <source>
        <strain evidence="13">cv. Huhao1</strain>
        <tissue evidence="12">Leaf</tissue>
    </source>
</reference>
<gene>
    <name evidence="12" type="ORF">CTI12_AA108570</name>
</gene>
<evidence type="ECO:0000313" key="13">
    <source>
        <dbReference type="Proteomes" id="UP000245207"/>
    </source>
</evidence>
<dbReference type="OrthoDB" id="432447at2759"/>
<dbReference type="GO" id="GO:0005829">
    <property type="term" value="C:cytosol"/>
    <property type="evidence" value="ECO:0007669"/>
    <property type="project" value="TreeGrafter"/>
</dbReference>
<dbReference type="Proteomes" id="UP000245207">
    <property type="component" value="Unassembled WGS sequence"/>
</dbReference>
<dbReference type="SUPFAM" id="SSF53613">
    <property type="entry name" value="Ribokinase-like"/>
    <property type="match status" value="1"/>
</dbReference>
<evidence type="ECO:0000256" key="2">
    <source>
        <dbReference type="ARBA" id="ARBA00004801"/>
    </source>
</evidence>
<keyword evidence="13" id="KW-1185">Reference proteome</keyword>
<evidence type="ECO:0000313" key="12">
    <source>
        <dbReference type="EMBL" id="PWA85289.1"/>
    </source>
</evidence>
<evidence type="ECO:0000256" key="10">
    <source>
        <dbReference type="PIRSR" id="PIRSR601805-1"/>
    </source>
</evidence>
<dbReference type="UniPathway" id="UPA00588">
    <property type="reaction ID" value="UER00659"/>
</dbReference>
<keyword evidence="9" id="KW-0067">ATP-binding</keyword>
<comment type="pathway">
    <text evidence="2">Purine metabolism; AMP biosynthesis via salvage pathway; AMP from adenosine: step 1/1.</text>
</comment>
<dbReference type="GO" id="GO:0005634">
    <property type="term" value="C:nucleus"/>
    <property type="evidence" value="ECO:0007669"/>
    <property type="project" value="TreeGrafter"/>
</dbReference>
<dbReference type="GO" id="GO:0006144">
    <property type="term" value="P:purine nucleobase metabolic process"/>
    <property type="evidence" value="ECO:0007669"/>
    <property type="project" value="TreeGrafter"/>
</dbReference>
<keyword evidence="7" id="KW-0547">Nucleotide-binding</keyword>
<comment type="caution">
    <text evidence="12">The sequence shown here is derived from an EMBL/GenBank/DDBJ whole genome shotgun (WGS) entry which is preliminary data.</text>
</comment>
<evidence type="ECO:0000256" key="7">
    <source>
        <dbReference type="ARBA" id="ARBA00022741"/>
    </source>
</evidence>
<dbReference type="EMBL" id="PKPP01001138">
    <property type="protein sequence ID" value="PWA85289.1"/>
    <property type="molecule type" value="Genomic_DNA"/>
</dbReference>
<name>A0A2U1PHR6_ARTAN</name>
<evidence type="ECO:0000256" key="3">
    <source>
        <dbReference type="ARBA" id="ARBA00010688"/>
    </source>
</evidence>
<dbReference type="GO" id="GO:0044209">
    <property type="term" value="P:AMP salvage"/>
    <property type="evidence" value="ECO:0007669"/>
    <property type="project" value="UniProtKB-UniPathway"/>
</dbReference>
<dbReference type="PANTHER" id="PTHR45769">
    <property type="entry name" value="ADENOSINE KINASE"/>
    <property type="match status" value="1"/>
</dbReference>
<dbReference type="Pfam" id="PF00294">
    <property type="entry name" value="PfkB"/>
    <property type="match status" value="1"/>
</dbReference>
<dbReference type="InterPro" id="IPR011611">
    <property type="entry name" value="PfkB_dom"/>
</dbReference>
<dbReference type="GO" id="GO:0005524">
    <property type="term" value="F:ATP binding"/>
    <property type="evidence" value="ECO:0007669"/>
    <property type="project" value="UniProtKB-KW"/>
</dbReference>
<dbReference type="GO" id="GO:0004001">
    <property type="term" value="F:adenosine kinase activity"/>
    <property type="evidence" value="ECO:0007669"/>
    <property type="project" value="UniProtKB-EC"/>
</dbReference>
<comment type="cofactor">
    <cofactor evidence="1">
        <name>Mg(2+)</name>
        <dbReference type="ChEBI" id="CHEBI:18420"/>
    </cofactor>
</comment>